<accession>A0A916LFH5</accession>
<name>A0A916LFH5_MYCTX</name>
<organism evidence="1 2">
    <name type="scientific">Mycobacterium tuberculosis</name>
    <dbReference type="NCBI Taxonomy" id="1773"/>
    <lineage>
        <taxon>Bacteria</taxon>
        <taxon>Bacillati</taxon>
        <taxon>Actinomycetota</taxon>
        <taxon>Actinomycetes</taxon>
        <taxon>Mycobacteriales</taxon>
        <taxon>Mycobacteriaceae</taxon>
        <taxon>Mycobacterium</taxon>
        <taxon>Mycobacterium tuberculosis complex</taxon>
    </lineage>
</organism>
<dbReference type="AlphaFoldDB" id="A0A916LFH5"/>
<sequence length="65" mass="7625">MLGTFFVVRQQLFFQKHVLVVCPSAPPGSGDRMRRRPAFVDRYQRLRTGSNNRKVHCTITIRHLQ</sequence>
<evidence type="ECO:0000313" key="1">
    <source>
        <dbReference type="EMBL" id="CPA75387.1"/>
    </source>
</evidence>
<proteinExistence type="predicted"/>
<evidence type="ECO:0000313" key="2">
    <source>
        <dbReference type="Proteomes" id="UP000039021"/>
    </source>
</evidence>
<comment type="caution">
    <text evidence="1">The sequence shown here is derived from an EMBL/GenBank/DDBJ whole genome shotgun (WGS) entry which is preliminary data.</text>
</comment>
<dbReference type="Proteomes" id="UP000039021">
    <property type="component" value="Unassembled WGS sequence"/>
</dbReference>
<protein>
    <submittedName>
        <fullName evidence="1">Uncharacterized protein</fullName>
    </submittedName>
</protein>
<dbReference type="EMBL" id="CSBK01003265">
    <property type="protein sequence ID" value="CPA75387.1"/>
    <property type="molecule type" value="Genomic_DNA"/>
</dbReference>
<reference evidence="2" key="1">
    <citation type="submission" date="2015-03" db="EMBL/GenBank/DDBJ databases">
        <authorList>
            <consortium name="Pathogen Informatics"/>
        </authorList>
    </citation>
    <scope>NUCLEOTIDE SEQUENCE [LARGE SCALE GENOMIC DNA]</scope>
    <source>
        <strain evidence="2">N09902308</strain>
    </source>
</reference>
<gene>
    <name evidence="1" type="ORF">ERS007739_04814</name>
</gene>